<dbReference type="InterPro" id="IPR013324">
    <property type="entry name" value="RNA_pol_sigma_r3/r4-like"/>
</dbReference>
<dbReference type="InterPro" id="IPR014284">
    <property type="entry name" value="RNA_pol_sigma-70_dom"/>
</dbReference>
<dbReference type="SUPFAM" id="SSF88659">
    <property type="entry name" value="Sigma3 and sigma4 domains of RNA polymerase sigma factors"/>
    <property type="match status" value="1"/>
</dbReference>
<dbReference type="Pfam" id="PF04542">
    <property type="entry name" value="Sigma70_r2"/>
    <property type="match status" value="1"/>
</dbReference>
<gene>
    <name evidence="8" type="ORF">HNQ44_000264</name>
</gene>
<protein>
    <submittedName>
        <fullName evidence="8">RNA polymerase sigma-70 factor (ECF subfamily)</fullName>
    </submittedName>
</protein>
<dbReference type="GO" id="GO:0016987">
    <property type="term" value="F:sigma factor activity"/>
    <property type="evidence" value="ECO:0007669"/>
    <property type="project" value="UniProtKB-KW"/>
</dbReference>
<dbReference type="GO" id="GO:0006352">
    <property type="term" value="P:DNA-templated transcription initiation"/>
    <property type="evidence" value="ECO:0007669"/>
    <property type="project" value="InterPro"/>
</dbReference>
<evidence type="ECO:0000256" key="5">
    <source>
        <dbReference type="ARBA" id="ARBA00023163"/>
    </source>
</evidence>
<dbReference type="Gene3D" id="1.10.10.10">
    <property type="entry name" value="Winged helix-like DNA-binding domain superfamily/Winged helix DNA-binding domain"/>
    <property type="match status" value="1"/>
</dbReference>
<dbReference type="InterPro" id="IPR007630">
    <property type="entry name" value="RNA_pol_sigma70_r4"/>
</dbReference>
<sequence>MAYIYVKNEEDALDIVQEVAYRSFSNIKALKNPEFFKTWLLKITINCAITFLEKNKNRSTPAMENKGDVFLESEDLPMALTLKGLIDNLAAEEKTVVMLRFYKNHTFKEIAELLEIPLGTAKSILYRALHKLRTEFEKGMV</sequence>
<evidence type="ECO:0000259" key="7">
    <source>
        <dbReference type="Pfam" id="PF04545"/>
    </source>
</evidence>
<accession>A0A7W8CNR7</accession>
<dbReference type="InterPro" id="IPR007627">
    <property type="entry name" value="RNA_pol_sigma70_r2"/>
</dbReference>
<evidence type="ECO:0000256" key="1">
    <source>
        <dbReference type="ARBA" id="ARBA00010641"/>
    </source>
</evidence>
<comment type="caution">
    <text evidence="8">The sequence shown here is derived from an EMBL/GenBank/DDBJ whole genome shotgun (WGS) entry which is preliminary data.</text>
</comment>
<name>A0A7W8CNR7_9BACL</name>
<dbReference type="PANTHER" id="PTHR43133">
    <property type="entry name" value="RNA POLYMERASE ECF-TYPE SIGMA FACTO"/>
    <property type="match status" value="1"/>
</dbReference>
<evidence type="ECO:0000256" key="2">
    <source>
        <dbReference type="ARBA" id="ARBA00023015"/>
    </source>
</evidence>
<dbReference type="EMBL" id="JACHHE010000001">
    <property type="protein sequence ID" value="MBB5178842.1"/>
    <property type="molecule type" value="Genomic_DNA"/>
</dbReference>
<dbReference type="InterPro" id="IPR013325">
    <property type="entry name" value="RNA_pol_sigma_r2"/>
</dbReference>
<dbReference type="SUPFAM" id="SSF88946">
    <property type="entry name" value="Sigma2 domain of RNA polymerase sigma factors"/>
    <property type="match status" value="1"/>
</dbReference>
<proteinExistence type="inferred from homology"/>
<dbReference type="InterPro" id="IPR039425">
    <property type="entry name" value="RNA_pol_sigma-70-like"/>
</dbReference>
<dbReference type="Pfam" id="PF04545">
    <property type="entry name" value="Sigma70_r4"/>
    <property type="match status" value="1"/>
</dbReference>
<keyword evidence="3" id="KW-0731">Sigma factor</keyword>
<dbReference type="AlphaFoldDB" id="A0A7W8CNR7"/>
<feature type="domain" description="RNA polymerase sigma-70 region 4" evidence="7">
    <location>
        <begin position="86"/>
        <end position="133"/>
    </location>
</feature>
<dbReference type="PANTHER" id="PTHR43133:SF60">
    <property type="entry name" value="RNA POLYMERASE SIGMA FACTOR SIGV"/>
    <property type="match status" value="1"/>
</dbReference>
<keyword evidence="4" id="KW-0238">DNA-binding</keyword>
<feature type="domain" description="RNA polymerase sigma-70 region 2" evidence="6">
    <location>
        <begin position="2"/>
        <end position="56"/>
    </location>
</feature>
<keyword evidence="5" id="KW-0804">Transcription</keyword>
<evidence type="ECO:0000256" key="4">
    <source>
        <dbReference type="ARBA" id="ARBA00023125"/>
    </source>
</evidence>
<evidence type="ECO:0000313" key="8">
    <source>
        <dbReference type="EMBL" id="MBB5178842.1"/>
    </source>
</evidence>
<organism evidence="8 9">
    <name type="scientific">Planococcus koreensis</name>
    <dbReference type="NCBI Taxonomy" id="112331"/>
    <lineage>
        <taxon>Bacteria</taxon>
        <taxon>Bacillati</taxon>
        <taxon>Bacillota</taxon>
        <taxon>Bacilli</taxon>
        <taxon>Bacillales</taxon>
        <taxon>Caryophanaceae</taxon>
        <taxon>Planococcus</taxon>
    </lineage>
</organism>
<keyword evidence="2" id="KW-0805">Transcription regulation</keyword>
<dbReference type="NCBIfam" id="TIGR02937">
    <property type="entry name" value="sigma70-ECF"/>
    <property type="match status" value="1"/>
</dbReference>
<dbReference type="Proteomes" id="UP000525923">
    <property type="component" value="Unassembled WGS sequence"/>
</dbReference>
<dbReference type="InterPro" id="IPR036388">
    <property type="entry name" value="WH-like_DNA-bd_sf"/>
</dbReference>
<dbReference type="CDD" id="cd06171">
    <property type="entry name" value="Sigma70_r4"/>
    <property type="match status" value="1"/>
</dbReference>
<comment type="similarity">
    <text evidence="1">Belongs to the sigma-70 factor family. ECF subfamily.</text>
</comment>
<dbReference type="GO" id="GO:0003677">
    <property type="term" value="F:DNA binding"/>
    <property type="evidence" value="ECO:0007669"/>
    <property type="project" value="UniProtKB-KW"/>
</dbReference>
<evidence type="ECO:0000259" key="6">
    <source>
        <dbReference type="Pfam" id="PF04542"/>
    </source>
</evidence>
<keyword evidence="9" id="KW-1185">Reference proteome</keyword>
<evidence type="ECO:0000313" key="9">
    <source>
        <dbReference type="Proteomes" id="UP000525923"/>
    </source>
</evidence>
<evidence type="ECO:0000256" key="3">
    <source>
        <dbReference type="ARBA" id="ARBA00023082"/>
    </source>
</evidence>
<reference evidence="8 9" key="1">
    <citation type="submission" date="2020-08" db="EMBL/GenBank/DDBJ databases">
        <title>Genomic Encyclopedia of Type Strains, Phase IV (KMG-IV): sequencing the most valuable type-strain genomes for metagenomic binning, comparative biology and taxonomic classification.</title>
        <authorList>
            <person name="Goeker M."/>
        </authorList>
    </citation>
    <scope>NUCLEOTIDE SEQUENCE [LARGE SCALE GENOMIC DNA]</scope>
    <source>
        <strain evidence="8 9">DSM 15895</strain>
    </source>
</reference>
<dbReference type="Gene3D" id="1.10.1740.10">
    <property type="match status" value="1"/>
</dbReference>